<protein>
    <submittedName>
        <fullName evidence="4">Cna protein B-type domain protein</fullName>
    </submittedName>
</protein>
<evidence type="ECO:0000259" key="3">
    <source>
        <dbReference type="Pfam" id="PF17802"/>
    </source>
</evidence>
<keyword evidence="1" id="KW-1133">Transmembrane helix</keyword>
<feature type="chain" id="PRO_5038831162" evidence="2">
    <location>
        <begin position="26"/>
        <end position="637"/>
    </location>
</feature>
<dbReference type="AlphaFoldDB" id="A0A6N2UB95"/>
<organism evidence="4">
    <name type="scientific">Blautia hansenii</name>
    <name type="common">Ruminococcus hansenii</name>
    <dbReference type="NCBI Taxonomy" id="1322"/>
    <lineage>
        <taxon>Bacteria</taxon>
        <taxon>Bacillati</taxon>
        <taxon>Bacillota</taxon>
        <taxon>Clostridia</taxon>
        <taxon>Lachnospirales</taxon>
        <taxon>Lachnospiraceae</taxon>
        <taxon>Blautia</taxon>
    </lineage>
</organism>
<keyword evidence="1" id="KW-0472">Membrane</keyword>
<feature type="signal peptide" evidence="2">
    <location>
        <begin position="1"/>
        <end position="25"/>
    </location>
</feature>
<feature type="transmembrane region" description="Helical" evidence="1">
    <location>
        <begin position="608"/>
        <end position="626"/>
    </location>
</feature>
<dbReference type="InterPro" id="IPR013783">
    <property type="entry name" value="Ig-like_fold"/>
</dbReference>
<feature type="domain" description="SpaA-like prealbumin fold" evidence="3">
    <location>
        <begin position="430"/>
        <end position="536"/>
    </location>
</feature>
<dbReference type="EMBL" id="CACRSY010000014">
    <property type="protein sequence ID" value="VYT14968.1"/>
    <property type="molecule type" value="Genomic_DNA"/>
</dbReference>
<name>A0A6N2UB95_BLAHA</name>
<evidence type="ECO:0000256" key="2">
    <source>
        <dbReference type="SAM" id="SignalP"/>
    </source>
</evidence>
<reference evidence="4" key="1">
    <citation type="submission" date="2019-11" db="EMBL/GenBank/DDBJ databases">
        <authorList>
            <person name="Feng L."/>
        </authorList>
    </citation>
    <scope>NUCLEOTIDE SEQUENCE</scope>
    <source>
        <strain evidence="4">BhanseniiLFYP23</strain>
    </source>
</reference>
<dbReference type="NCBIfam" id="TIGR04226">
    <property type="entry name" value="RrgB_K2N_iso_D2"/>
    <property type="match status" value="1"/>
</dbReference>
<accession>A0A6N2UB95</accession>
<dbReference type="InterPro" id="IPR041033">
    <property type="entry name" value="SpaA_PFL_dom_1"/>
</dbReference>
<dbReference type="Gene3D" id="2.60.40.10">
    <property type="entry name" value="Immunoglobulins"/>
    <property type="match status" value="1"/>
</dbReference>
<dbReference type="Pfam" id="PF17802">
    <property type="entry name" value="SpaA"/>
    <property type="match status" value="1"/>
</dbReference>
<dbReference type="RefSeq" id="WP_156342464.1">
    <property type="nucleotide sequence ID" value="NZ_CACRSY010000014.1"/>
</dbReference>
<sequence length="637" mass="70669">MMRNKIFKAMMMIGLVAATATTSMAGSALTPIYAAEMEAAQGNQVVNGVLDFGKGSASININGNEGQSLVGKKFEIFQLFNAENSKDGESINYTFHPEFANAIQTVVANALNKKNGTQLRPADVTEYMAIDYIQTLNSKPVEGVDTPQELEGRYSDFRYFVEDVRTQIKKENKSGEIITVQSTKSDNSISITGLVYGYYVVDELSKADENGEQWFASSLCMVNTANPDAQVNIKSDYPKITKKIQEDDSKDAVKNDGWNDIGDYEIGQTVPYKFESTIPNMNGYDTYYYAWHDKMDEALTFHADKAKMEIVINSKDGKSYKLKDDEYVLTEKPQDGSGDTFKVEVMDIKKIVDREFNKMNNNQENDYTGLNVTLKCEATLNELAALDTGRPGFENDVRLEFSNDADSNGKGETGFTPWDTVVCFTFEVDGLKTNNHDKVLQDAKFRLYSDKECKNEVYVKKNPNQGQGGYVVMNRDLVGGTDHTGGTSPKDVIEMVSDANGIFKIYGLDQGTYYLKETDAPDGYRPLLDPIVINVKPTYTTDRNSYVKGDGATEKTLKKLEGTAHIKSFYNGAFKDEDINLHTDVNQGNLDIKVINEVGKKLPITGSSAMLVIVCAGAALMGGVIVSNRKRSKKEEE</sequence>
<evidence type="ECO:0000313" key="4">
    <source>
        <dbReference type="EMBL" id="VYT14968.1"/>
    </source>
</evidence>
<keyword evidence="1" id="KW-0812">Transmembrane</keyword>
<dbReference type="Gene3D" id="2.60.40.740">
    <property type="match status" value="1"/>
</dbReference>
<proteinExistence type="predicted"/>
<dbReference type="InterPro" id="IPR026466">
    <property type="entry name" value="Fim_isopep_form_D2_dom"/>
</dbReference>
<evidence type="ECO:0000256" key="1">
    <source>
        <dbReference type="SAM" id="Phobius"/>
    </source>
</evidence>
<gene>
    <name evidence="4" type="ORF">BHLFYP23_00344</name>
</gene>
<keyword evidence="2" id="KW-0732">Signal</keyword>